<comment type="caution">
    <text evidence="1">The sequence shown here is derived from an EMBL/GenBank/DDBJ whole genome shotgun (WGS) entry which is preliminary data.</text>
</comment>
<gene>
    <name evidence="1" type="ORF">CLIB1423_10S02080</name>
</gene>
<evidence type="ECO:0000313" key="1">
    <source>
        <dbReference type="EMBL" id="CAH2353309.1"/>
    </source>
</evidence>
<dbReference type="Proteomes" id="UP000837801">
    <property type="component" value="Unassembled WGS sequence"/>
</dbReference>
<sequence>MFSLTRFNRRLYSSIAELHKQLSHEPSFQGKQKLLQTIPIAFEKFSSSDENGELVHDIVKTVQNHAALSKDDKVDLINQFMIHGLPHDYSLYFTVKKGSHSWTTDSLAKLIEANPGRVDQGWDLYKKYIDGSNINSDAADSLLYQILLEKLLFGEKVEIRDSDIEMSVNRLARAIYVSTKVDNVTLESSVEIIRLAIQYKCIPTLYWSGVSNEQILKVISGNEFEVDDESYVQLFNKVFRESPELVDKESICKALTRVESARNGQDTGEVDNGNISEVKRVLRAEGVAISDHSVIAIPEMASSLADSILSYIRTNNLDLDKSAESLLVRIKLMEVYGMDRNDIQEALAKFHDYQAHEKFGIELVQHKLIAAFCYKAVEQHNEHYLKIAHTLMTMEDIPIKVLSVLILARSEFDDESALELYNEYINSVPKNINSVTKRSGSGLLTEAMMLGSLYNKDREFASLLFEMAQKNNIVSDEYEATTLKKLFKVYGDAFAEDNWEIAHAELKKYVLQAIRR</sequence>
<name>A0A9P0QQX8_9ASCO</name>
<protein>
    <submittedName>
        <fullName evidence="1">MIOREX complex component 12</fullName>
    </submittedName>
</protein>
<dbReference type="EMBL" id="CAKXYY010000010">
    <property type="protein sequence ID" value="CAH2353309.1"/>
    <property type="molecule type" value="Genomic_DNA"/>
</dbReference>
<dbReference type="OrthoDB" id="4046837at2759"/>
<keyword evidence="2" id="KW-1185">Reference proteome</keyword>
<proteinExistence type="predicted"/>
<dbReference type="AlphaFoldDB" id="A0A9P0QQX8"/>
<accession>A0A9P0QQX8</accession>
<organism evidence="1 2">
    <name type="scientific">[Candida] railenensis</name>
    <dbReference type="NCBI Taxonomy" id="45579"/>
    <lineage>
        <taxon>Eukaryota</taxon>
        <taxon>Fungi</taxon>
        <taxon>Dikarya</taxon>
        <taxon>Ascomycota</taxon>
        <taxon>Saccharomycotina</taxon>
        <taxon>Pichiomycetes</taxon>
        <taxon>Debaryomycetaceae</taxon>
        <taxon>Kurtzmaniella</taxon>
    </lineage>
</organism>
<reference evidence="1" key="1">
    <citation type="submission" date="2022-03" db="EMBL/GenBank/DDBJ databases">
        <authorList>
            <person name="Legras J.-L."/>
            <person name="Devillers H."/>
            <person name="Grondin C."/>
        </authorList>
    </citation>
    <scope>NUCLEOTIDE SEQUENCE</scope>
    <source>
        <strain evidence="1">CLIB 1423</strain>
    </source>
</reference>
<evidence type="ECO:0000313" key="2">
    <source>
        <dbReference type="Proteomes" id="UP000837801"/>
    </source>
</evidence>